<dbReference type="Proteomes" id="UP000297245">
    <property type="component" value="Unassembled WGS sequence"/>
</dbReference>
<gene>
    <name evidence="2" type="ORF">K435DRAFT_911870</name>
</gene>
<proteinExistence type="predicted"/>
<feature type="region of interest" description="Disordered" evidence="1">
    <location>
        <begin position="157"/>
        <end position="180"/>
    </location>
</feature>
<evidence type="ECO:0000313" key="2">
    <source>
        <dbReference type="EMBL" id="THV03681.1"/>
    </source>
</evidence>
<dbReference type="EMBL" id="ML179064">
    <property type="protein sequence ID" value="THV03681.1"/>
    <property type="molecule type" value="Genomic_DNA"/>
</dbReference>
<accession>A0A4S8MM09</accession>
<feature type="region of interest" description="Disordered" evidence="1">
    <location>
        <begin position="115"/>
        <end position="144"/>
    </location>
</feature>
<evidence type="ECO:0000313" key="3">
    <source>
        <dbReference type="Proteomes" id="UP000297245"/>
    </source>
</evidence>
<dbReference type="AlphaFoldDB" id="A0A4S8MM09"/>
<protein>
    <submittedName>
        <fullName evidence="2">Uncharacterized protein</fullName>
    </submittedName>
</protein>
<name>A0A4S8MM09_DENBC</name>
<sequence>MYILSTLPASENTIAFSRNMLISSDTEGTDELGHCFVSYFEEAAGILITQIPSVSNVELGLSVWQKTSNLPRGYTSHTTFVKSVRKEVEETIRKTDCGLGVETAGIIRWHCSGRNGNSNSNSSDSSLTVSTPIPVMGMDTEMDTDTDTDTVMLMERVTRKGRGERNKDKGRKEQTPKKPDTHYLSLVPLPLGIIISTLGLLVLTLDLGLIDACWDEGVEIGIILRSVGMGRVSEGFFTLWEWKRDRE</sequence>
<keyword evidence="3" id="KW-1185">Reference proteome</keyword>
<feature type="compositionally biased region" description="Low complexity" evidence="1">
    <location>
        <begin position="115"/>
        <end position="126"/>
    </location>
</feature>
<evidence type="ECO:0000256" key="1">
    <source>
        <dbReference type="SAM" id="MobiDB-lite"/>
    </source>
</evidence>
<organism evidence="2 3">
    <name type="scientific">Dendrothele bispora (strain CBS 962.96)</name>
    <dbReference type="NCBI Taxonomy" id="1314807"/>
    <lineage>
        <taxon>Eukaryota</taxon>
        <taxon>Fungi</taxon>
        <taxon>Dikarya</taxon>
        <taxon>Basidiomycota</taxon>
        <taxon>Agaricomycotina</taxon>
        <taxon>Agaricomycetes</taxon>
        <taxon>Agaricomycetidae</taxon>
        <taxon>Agaricales</taxon>
        <taxon>Agaricales incertae sedis</taxon>
        <taxon>Dendrothele</taxon>
    </lineage>
</organism>
<reference evidence="2 3" key="1">
    <citation type="journal article" date="2019" name="Nat. Ecol. Evol.">
        <title>Megaphylogeny resolves global patterns of mushroom evolution.</title>
        <authorList>
            <person name="Varga T."/>
            <person name="Krizsan K."/>
            <person name="Foldi C."/>
            <person name="Dima B."/>
            <person name="Sanchez-Garcia M."/>
            <person name="Sanchez-Ramirez S."/>
            <person name="Szollosi G.J."/>
            <person name="Szarkandi J.G."/>
            <person name="Papp V."/>
            <person name="Albert L."/>
            <person name="Andreopoulos W."/>
            <person name="Angelini C."/>
            <person name="Antonin V."/>
            <person name="Barry K.W."/>
            <person name="Bougher N.L."/>
            <person name="Buchanan P."/>
            <person name="Buyck B."/>
            <person name="Bense V."/>
            <person name="Catcheside P."/>
            <person name="Chovatia M."/>
            <person name="Cooper J."/>
            <person name="Damon W."/>
            <person name="Desjardin D."/>
            <person name="Finy P."/>
            <person name="Geml J."/>
            <person name="Haridas S."/>
            <person name="Hughes K."/>
            <person name="Justo A."/>
            <person name="Karasinski D."/>
            <person name="Kautmanova I."/>
            <person name="Kiss B."/>
            <person name="Kocsube S."/>
            <person name="Kotiranta H."/>
            <person name="LaButti K.M."/>
            <person name="Lechner B.E."/>
            <person name="Liimatainen K."/>
            <person name="Lipzen A."/>
            <person name="Lukacs Z."/>
            <person name="Mihaltcheva S."/>
            <person name="Morgado L.N."/>
            <person name="Niskanen T."/>
            <person name="Noordeloos M.E."/>
            <person name="Ohm R.A."/>
            <person name="Ortiz-Santana B."/>
            <person name="Ovrebo C."/>
            <person name="Racz N."/>
            <person name="Riley R."/>
            <person name="Savchenko A."/>
            <person name="Shiryaev A."/>
            <person name="Soop K."/>
            <person name="Spirin V."/>
            <person name="Szebenyi C."/>
            <person name="Tomsovsky M."/>
            <person name="Tulloss R.E."/>
            <person name="Uehling J."/>
            <person name="Grigoriev I.V."/>
            <person name="Vagvolgyi C."/>
            <person name="Papp T."/>
            <person name="Martin F.M."/>
            <person name="Miettinen O."/>
            <person name="Hibbett D.S."/>
            <person name="Nagy L.G."/>
        </authorList>
    </citation>
    <scope>NUCLEOTIDE SEQUENCE [LARGE SCALE GENOMIC DNA]</scope>
    <source>
        <strain evidence="2 3">CBS 962.96</strain>
    </source>
</reference>